<dbReference type="Gene3D" id="3.30.70.100">
    <property type="match status" value="1"/>
</dbReference>
<protein>
    <submittedName>
        <fullName evidence="2">Antibiotic biosynthesis monooxygenase</fullName>
    </submittedName>
</protein>
<dbReference type="Pfam" id="PF03992">
    <property type="entry name" value="ABM"/>
    <property type="match status" value="1"/>
</dbReference>
<dbReference type="PROSITE" id="PS51725">
    <property type="entry name" value="ABM"/>
    <property type="match status" value="1"/>
</dbReference>
<dbReference type="GO" id="GO:0005829">
    <property type="term" value="C:cytosol"/>
    <property type="evidence" value="ECO:0007669"/>
    <property type="project" value="TreeGrafter"/>
</dbReference>
<proteinExistence type="predicted"/>
<dbReference type="AlphaFoldDB" id="A0A411YWE7"/>
<dbReference type="PANTHER" id="PTHR33336">
    <property type="entry name" value="QUINOL MONOOXYGENASE YGIN-RELATED"/>
    <property type="match status" value="1"/>
</dbReference>
<dbReference type="RefSeq" id="WP_118156157.1">
    <property type="nucleotide sequence ID" value="NZ_QWEY01000021.1"/>
</dbReference>
<keyword evidence="3" id="KW-1185">Reference proteome</keyword>
<comment type="caution">
    <text evidence="2">The sequence shown here is derived from an EMBL/GenBank/DDBJ whole genome shotgun (WGS) entry which is preliminary data.</text>
</comment>
<name>A0A411YWE7_9RHOB</name>
<gene>
    <name evidence="2" type="ORF">D1012_21415</name>
</gene>
<evidence type="ECO:0000313" key="3">
    <source>
        <dbReference type="Proteomes" id="UP000284547"/>
    </source>
</evidence>
<keyword evidence="2" id="KW-0560">Oxidoreductase</keyword>
<evidence type="ECO:0000313" key="2">
    <source>
        <dbReference type="EMBL" id="RGP35166.1"/>
    </source>
</evidence>
<keyword evidence="2" id="KW-0503">Monooxygenase</keyword>
<evidence type="ECO:0000259" key="1">
    <source>
        <dbReference type="PROSITE" id="PS51725"/>
    </source>
</evidence>
<accession>A0A411YWE7</accession>
<feature type="domain" description="ABM" evidence="1">
    <location>
        <begin position="3"/>
        <end position="97"/>
    </location>
</feature>
<dbReference type="EMBL" id="QWEY01000021">
    <property type="protein sequence ID" value="RGP35166.1"/>
    <property type="molecule type" value="Genomic_DNA"/>
</dbReference>
<dbReference type="InterPro" id="IPR011008">
    <property type="entry name" value="Dimeric_a/b-barrel"/>
</dbReference>
<reference evidence="2 3" key="1">
    <citation type="submission" date="2018-08" db="EMBL/GenBank/DDBJ databases">
        <title>Flavobacterium tibetense sp. nov., isolated from a wetland YonghuCo on Tibetan Plateau.</title>
        <authorList>
            <person name="Phurbu D."/>
            <person name="Lu H."/>
            <person name="Xing P."/>
        </authorList>
    </citation>
    <scope>NUCLEOTIDE SEQUENCE [LARGE SCALE GENOMIC DNA]</scope>
    <source>
        <strain evidence="2 3">DJC</strain>
    </source>
</reference>
<dbReference type="InterPro" id="IPR050744">
    <property type="entry name" value="AI-2_Isomerase_LsrG"/>
</dbReference>
<dbReference type="SUPFAM" id="SSF54909">
    <property type="entry name" value="Dimeric alpha+beta barrel"/>
    <property type="match status" value="1"/>
</dbReference>
<dbReference type="InterPro" id="IPR007138">
    <property type="entry name" value="ABM_dom"/>
</dbReference>
<dbReference type="GO" id="GO:0004497">
    <property type="term" value="F:monooxygenase activity"/>
    <property type="evidence" value="ECO:0007669"/>
    <property type="project" value="UniProtKB-KW"/>
</dbReference>
<dbReference type="Proteomes" id="UP000284547">
    <property type="component" value="Unassembled WGS sequence"/>
</dbReference>
<organism evidence="2 3">
    <name type="scientific">Pseudotabrizicola alkalilacus</name>
    <dbReference type="NCBI Taxonomy" id="2305252"/>
    <lineage>
        <taxon>Bacteria</taxon>
        <taxon>Pseudomonadati</taxon>
        <taxon>Pseudomonadota</taxon>
        <taxon>Alphaproteobacteria</taxon>
        <taxon>Rhodobacterales</taxon>
        <taxon>Paracoccaceae</taxon>
        <taxon>Pseudotabrizicola</taxon>
    </lineage>
</organism>
<dbReference type="PANTHER" id="PTHR33336:SF1">
    <property type="entry name" value="(4S)-4-HYDROXY-5-PHOSPHONOOXYPENTANE-2,3-DIONE ISOMERASE"/>
    <property type="match status" value="1"/>
</dbReference>
<dbReference type="OrthoDB" id="9812754at2"/>
<sequence length="97" mass="10672">MSFVVLPEFHVAPDKLTAFLAAARADAEASLADEPGCLQFDVVVQQGEGVARVLFYEVYADRAAFDAHLLTPHLAAFRDALVLCDERPVRFLDRVVP</sequence>